<evidence type="ECO:0000313" key="2">
    <source>
        <dbReference type="EMBL" id="AXB47701.1"/>
    </source>
</evidence>
<proteinExistence type="predicted"/>
<name>A0A344LI27_9PSEU</name>
<dbReference type="EMBL" id="CP015163">
    <property type="protein sequence ID" value="AXB47701.1"/>
    <property type="molecule type" value="Genomic_DNA"/>
</dbReference>
<feature type="transmembrane region" description="Helical" evidence="1">
    <location>
        <begin position="619"/>
        <end position="637"/>
    </location>
</feature>
<reference evidence="2 3" key="1">
    <citation type="submission" date="2016-04" db="EMBL/GenBank/DDBJ databases">
        <title>Complete genome sequence and analysis of deep-sea sediment isolate, Amycolatopsis sp. WP1.</title>
        <authorList>
            <person name="Wang H."/>
            <person name="Chen S."/>
            <person name="Wu Q."/>
        </authorList>
    </citation>
    <scope>NUCLEOTIDE SEQUENCE [LARGE SCALE GENOMIC DNA]</scope>
    <source>
        <strain evidence="2 3">WP1</strain>
    </source>
</reference>
<evidence type="ECO:0000313" key="3">
    <source>
        <dbReference type="Proteomes" id="UP000250434"/>
    </source>
</evidence>
<protein>
    <recommendedName>
        <fullName evidence="4">Oxidoreductase</fullName>
    </recommendedName>
</protein>
<dbReference type="OrthoDB" id="5194370at2"/>
<evidence type="ECO:0000256" key="1">
    <source>
        <dbReference type="SAM" id="Phobius"/>
    </source>
</evidence>
<keyword evidence="3" id="KW-1185">Reference proteome</keyword>
<keyword evidence="1" id="KW-0812">Transmembrane</keyword>
<sequence length="727" mass="77139">MLDDGRVTDVEPVPVLTELSARERELVRAARHGDELVCGEVSSNLLAATSDPDQQVRARLIRELLRGEHGELDPHGVRLRGARIVGHLDLDHLETSAGLELTGCAFTWPITAFGAQLPRLILTGSRIIGLYARGLRVTGDLVLEDGDVRDSVQLSGAHIDGALRASRLRGGTFDADDAKVDGDLRLAHANIISTSAHGAIRLHGAHIGGQLSAEHLRCDNPSGIAVNAEHLDIGGGLYLDNAHLTGHSPLGAIRLHSARIGGQLNLTRLNCANAGGPALSAERIQVTGSLHLAGARYAGRGENGTVRLVDAHIGSQVNAEHLHCDNPSGVALLSDDLKVDGDLHLTHARLTGNSAQGAIRLHSAHIGGQLNAEGLHCDNPGGSAFVGANLTVLGNLYLISAWFTANSEHSAVCLHDAQIRGLLNARWLRGENTSGSVLCADRLRAERSVTLRHARLTGDRQAAAVHLLGAHISGQLVLRDTGIDNGSAIGLDLEDTRVDGTVFFPAELVCPEPWGGSCRYSRSVGLDGFTFDALSDVDWPEWVHLIRFHTGYYAPSPYQKLAVAERAAGHDSNARHILIAQQRDLHRRSPGALGGPLARWGHRLWGALTGYGYRTRRTAAALLLALIAAGGFGLWAGHVDTRPGYAAERTAASGTPGQQCTPVELIGLGLDRGLPLAPTGLRTRCDLDTATTPGQWFTVAIWLVQAAVWGLATLAVAGYTGLVRKTA</sequence>
<dbReference type="KEGG" id="aab:A4R43_38970"/>
<feature type="transmembrane region" description="Helical" evidence="1">
    <location>
        <begin position="696"/>
        <end position="722"/>
    </location>
</feature>
<organism evidence="2 3">
    <name type="scientific">Amycolatopsis albispora</name>
    <dbReference type="NCBI Taxonomy" id="1804986"/>
    <lineage>
        <taxon>Bacteria</taxon>
        <taxon>Bacillati</taxon>
        <taxon>Actinomycetota</taxon>
        <taxon>Actinomycetes</taxon>
        <taxon>Pseudonocardiales</taxon>
        <taxon>Pseudonocardiaceae</taxon>
        <taxon>Amycolatopsis</taxon>
    </lineage>
</organism>
<evidence type="ECO:0008006" key="4">
    <source>
        <dbReference type="Google" id="ProtNLM"/>
    </source>
</evidence>
<dbReference type="Proteomes" id="UP000250434">
    <property type="component" value="Chromosome"/>
</dbReference>
<dbReference type="AlphaFoldDB" id="A0A344LI27"/>
<accession>A0A344LI27</accession>
<keyword evidence="1" id="KW-1133">Transmembrane helix</keyword>
<keyword evidence="1" id="KW-0472">Membrane</keyword>
<gene>
    <name evidence="2" type="ORF">A4R43_38970</name>
</gene>